<comment type="caution">
    <text evidence="2">The sequence shown here is derived from an EMBL/GenBank/DDBJ whole genome shotgun (WGS) entry which is preliminary data.</text>
</comment>
<proteinExistence type="predicted"/>
<feature type="region of interest" description="Disordered" evidence="1">
    <location>
        <begin position="1"/>
        <end position="35"/>
    </location>
</feature>
<evidence type="ECO:0000313" key="3">
    <source>
        <dbReference type="Proteomes" id="UP000714275"/>
    </source>
</evidence>
<feature type="compositionally biased region" description="Polar residues" evidence="1">
    <location>
        <begin position="1"/>
        <end position="13"/>
    </location>
</feature>
<keyword evidence="3" id="KW-1185">Reference proteome</keyword>
<evidence type="ECO:0000313" key="2">
    <source>
        <dbReference type="EMBL" id="KAG1776210.1"/>
    </source>
</evidence>
<dbReference type="AlphaFoldDB" id="A0A9P6ZTY4"/>
<evidence type="ECO:0000256" key="1">
    <source>
        <dbReference type="SAM" id="MobiDB-lite"/>
    </source>
</evidence>
<reference evidence="2" key="1">
    <citation type="journal article" date="2020" name="New Phytol.">
        <title>Comparative genomics reveals dynamic genome evolution in host specialist ectomycorrhizal fungi.</title>
        <authorList>
            <person name="Lofgren L.A."/>
            <person name="Nguyen N.H."/>
            <person name="Vilgalys R."/>
            <person name="Ruytinx J."/>
            <person name="Liao H.L."/>
            <person name="Branco S."/>
            <person name="Kuo A."/>
            <person name="LaButti K."/>
            <person name="Lipzen A."/>
            <person name="Andreopoulos W."/>
            <person name="Pangilinan J."/>
            <person name="Riley R."/>
            <person name="Hundley H."/>
            <person name="Na H."/>
            <person name="Barry K."/>
            <person name="Grigoriev I.V."/>
            <person name="Stajich J.E."/>
            <person name="Kennedy P.G."/>
        </authorList>
    </citation>
    <scope>NUCLEOTIDE SEQUENCE</scope>
    <source>
        <strain evidence="2">DOB743</strain>
    </source>
</reference>
<dbReference type="Proteomes" id="UP000714275">
    <property type="component" value="Unassembled WGS sequence"/>
</dbReference>
<organism evidence="2 3">
    <name type="scientific">Suillus placidus</name>
    <dbReference type="NCBI Taxonomy" id="48579"/>
    <lineage>
        <taxon>Eukaryota</taxon>
        <taxon>Fungi</taxon>
        <taxon>Dikarya</taxon>
        <taxon>Basidiomycota</taxon>
        <taxon>Agaricomycotina</taxon>
        <taxon>Agaricomycetes</taxon>
        <taxon>Agaricomycetidae</taxon>
        <taxon>Boletales</taxon>
        <taxon>Suillineae</taxon>
        <taxon>Suillaceae</taxon>
        <taxon>Suillus</taxon>
    </lineage>
</organism>
<sequence>MMHQMNFSNPPSSRDNRRVKSRPKRLHRKLSLPPPRHSRHLLLSILVLPRQVQQAHSHGSFIADSFRSFSAVHLPGMQMGINIVTHIHLSHLGSFPINVSLCSHREYTYLISQPPRSSMLCREAPILMSSSRWKHILAVNPGAALLVHYSSRLHLFFGYLMI</sequence>
<feature type="compositionally biased region" description="Basic residues" evidence="1">
    <location>
        <begin position="17"/>
        <end position="35"/>
    </location>
</feature>
<name>A0A9P6ZTY4_9AGAM</name>
<dbReference type="EMBL" id="JABBWD010000028">
    <property type="protein sequence ID" value="KAG1776210.1"/>
    <property type="molecule type" value="Genomic_DNA"/>
</dbReference>
<protein>
    <submittedName>
        <fullName evidence="2">Uncharacterized protein</fullName>
    </submittedName>
</protein>
<accession>A0A9P6ZTY4</accession>
<gene>
    <name evidence="2" type="ORF">EV702DRAFT_355800</name>
</gene>